<evidence type="ECO:0000313" key="1">
    <source>
        <dbReference type="EMBL" id="QDH22813.1"/>
    </source>
</evidence>
<reference evidence="1 2" key="1">
    <citation type="submission" date="2019-06" db="EMBL/GenBank/DDBJ databases">
        <title>Saccharibacillus brassicae sp. nov., an endophytic bacterium isolated from Chinese cabbage seeds (Brassica pekinensis).</title>
        <authorList>
            <person name="Jiang L."/>
            <person name="Lee J."/>
            <person name="Kim S.W."/>
        </authorList>
    </citation>
    <scope>NUCLEOTIDE SEQUENCE [LARGE SCALE GENOMIC DNA]</scope>
    <source>
        <strain evidence="2">KCTC 43072 / ATSA2</strain>
    </source>
</reference>
<dbReference type="Pfam" id="PF02620">
    <property type="entry name" value="YceD"/>
    <property type="match status" value="1"/>
</dbReference>
<name>A0A4Y6UYI5_SACBS</name>
<proteinExistence type="predicted"/>
<dbReference type="OrthoDB" id="9790372at2"/>
<sequence>MNMRLHLRRTIQNGEPVVLEGSVPIEQSIQGRTDVLSAAPVQADLTAMPSMDGTVGVSGTLKGHLDMVCSRCLEPARIELNIHFEERFKKREENEADLEDDEDMILTDDDVFELTPYLEEYVTLGVPNAPLCKEDCKGLCQTCGTNLNETACGCDNTVIDPRLAGLKDFFK</sequence>
<dbReference type="InterPro" id="IPR003772">
    <property type="entry name" value="YceD"/>
</dbReference>
<dbReference type="Proteomes" id="UP000316968">
    <property type="component" value="Chromosome"/>
</dbReference>
<protein>
    <submittedName>
        <fullName evidence="1">DUF177 domain-containing protein</fullName>
    </submittedName>
</protein>
<evidence type="ECO:0000313" key="2">
    <source>
        <dbReference type="Proteomes" id="UP000316968"/>
    </source>
</evidence>
<keyword evidence="2" id="KW-1185">Reference proteome</keyword>
<gene>
    <name evidence="1" type="ORF">FFV09_19350</name>
</gene>
<dbReference type="PANTHER" id="PTHR34374:SF1">
    <property type="entry name" value="LARGE RIBOSOMAL RNA SUBUNIT ACCUMULATION PROTEIN YCED HOMOLOG 1, CHLOROPLASTIC"/>
    <property type="match status" value="1"/>
</dbReference>
<organism evidence="1 2">
    <name type="scientific">Saccharibacillus brassicae</name>
    <dbReference type="NCBI Taxonomy" id="2583377"/>
    <lineage>
        <taxon>Bacteria</taxon>
        <taxon>Bacillati</taxon>
        <taxon>Bacillota</taxon>
        <taxon>Bacilli</taxon>
        <taxon>Bacillales</taxon>
        <taxon>Paenibacillaceae</taxon>
        <taxon>Saccharibacillus</taxon>
    </lineage>
</organism>
<accession>A0A4Y6UYI5</accession>
<dbReference type="AlphaFoldDB" id="A0A4Y6UYI5"/>
<dbReference type="EMBL" id="CP041217">
    <property type="protein sequence ID" value="QDH22813.1"/>
    <property type="molecule type" value="Genomic_DNA"/>
</dbReference>
<dbReference type="PANTHER" id="PTHR34374">
    <property type="entry name" value="LARGE RIBOSOMAL RNA SUBUNIT ACCUMULATION PROTEIN YCED HOMOLOG 1, CHLOROPLASTIC"/>
    <property type="match status" value="1"/>
</dbReference>
<dbReference type="KEGG" id="saca:FFV09_19350"/>